<name>A0AAD3H7H7_9STRA</name>
<evidence type="ECO:0000259" key="3">
    <source>
        <dbReference type="Pfam" id="PF05050"/>
    </source>
</evidence>
<dbReference type="InterPro" id="IPR052514">
    <property type="entry name" value="SAM-dependent_MTase"/>
</dbReference>
<protein>
    <recommendedName>
        <fullName evidence="3">Methyltransferase FkbM domain-containing protein</fullName>
    </recommendedName>
</protein>
<dbReference type="NCBIfam" id="TIGR01444">
    <property type="entry name" value="fkbM_fam"/>
    <property type="match status" value="1"/>
</dbReference>
<keyword evidence="5" id="KW-1185">Reference proteome</keyword>
<dbReference type="Pfam" id="PF05050">
    <property type="entry name" value="Methyltransf_21"/>
    <property type="match status" value="1"/>
</dbReference>
<dbReference type="PANTHER" id="PTHR34203">
    <property type="entry name" value="METHYLTRANSFERASE, FKBM FAMILY PROTEIN"/>
    <property type="match status" value="1"/>
</dbReference>
<keyword evidence="2" id="KW-0812">Transmembrane</keyword>
<feature type="compositionally biased region" description="Polar residues" evidence="1">
    <location>
        <begin position="13"/>
        <end position="37"/>
    </location>
</feature>
<accession>A0AAD3H7H7</accession>
<evidence type="ECO:0000256" key="2">
    <source>
        <dbReference type="SAM" id="Phobius"/>
    </source>
</evidence>
<proteinExistence type="predicted"/>
<dbReference type="InterPro" id="IPR006342">
    <property type="entry name" value="FkbM_mtfrase"/>
</dbReference>
<organism evidence="4 5">
    <name type="scientific">Chaetoceros tenuissimus</name>
    <dbReference type="NCBI Taxonomy" id="426638"/>
    <lineage>
        <taxon>Eukaryota</taxon>
        <taxon>Sar</taxon>
        <taxon>Stramenopiles</taxon>
        <taxon>Ochrophyta</taxon>
        <taxon>Bacillariophyta</taxon>
        <taxon>Coscinodiscophyceae</taxon>
        <taxon>Chaetocerotophycidae</taxon>
        <taxon>Chaetocerotales</taxon>
        <taxon>Chaetocerotaceae</taxon>
        <taxon>Chaetoceros</taxon>
    </lineage>
</organism>
<comment type="caution">
    <text evidence="4">The sequence shown here is derived from an EMBL/GenBank/DDBJ whole genome shotgun (WGS) entry which is preliminary data.</text>
</comment>
<reference evidence="4 5" key="1">
    <citation type="journal article" date="2021" name="Sci. Rep.">
        <title>The genome of the diatom Chaetoceros tenuissimus carries an ancient integrated fragment of an extant virus.</title>
        <authorList>
            <person name="Hongo Y."/>
            <person name="Kimura K."/>
            <person name="Takaki Y."/>
            <person name="Yoshida Y."/>
            <person name="Baba S."/>
            <person name="Kobayashi G."/>
            <person name="Nagasaki K."/>
            <person name="Hano T."/>
            <person name="Tomaru Y."/>
        </authorList>
    </citation>
    <scope>NUCLEOTIDE SEQUENCE [LARGE SCALE GENOMIC DNA]</scope>
    <source>
        <strain evidence="4 5">NIES-3715</strain>
    </source>
</reference>
<dbReference type="Gene3D" id="3.40.50.150">
    <property type="entry name" value="Vaccinia Virus protein VP39"/>
    <property type="match status" value="1"/>
</dbReference>
<dbReference type="Proteomes" id="UP001054902">
    <property type="component" value="Unassembled WGS sequence"/>
</dbReference>
<keyword evidence="2" id="KW-0472">Membrane</keyword>
<evidence type="ECO:0000313" key="4">
    <source>
        <dbReference type="EMBL" id="GFH53255.1"/>
    </source>
</evidence>
<keyword evidence="2" id="KW-1133">Transmembrane helix</keyword>
<dbReference type="EMBL" id="BLLK01000046">
    <property type="protein sequence ID" value="GFH53255.1"/>
    <property type="molecule type" value="Genomic_DNA"/>
</dbReference>
<feature type="domain" description="Methyltransferase FkbM" evidence="3">
    <location>
        <begin position="335"/>
        <end position="426"/>
    </location>
</feature>
<sequence length="520" mass="60643">MIRMRSLRKVHGQNVSCRSLDATSDSSNHSDSPNISQAVRRGSLVEESIEEQPMHIPRKIPTRGLQRQTSFQKTSFRRSKKSDPTKILLIVTIFSFFGMSILTFLLLHPEYQRDIRQLTKQWSFNSVDSIASEYMQYPKQCTIDQLKEIRRQLDPKACAETGISRPFQNYCSLTKATSCPDTTNYLEEYYHELQEEYIKQKMKPSDIEPFVGISVGCNKGYDALDIFRMGTFDRNLKKADWKSQMDTRIAKSRCGQDKSPSFEVDERIKIPRRGQMHCIEPILTTIARLKSVSARTGYERKGFNVVYAALDDRNWTAKMPFNKKMGSEENGLDEDCNSQTANQKDCEKETTEVDVMTLQQYVTKNVPDSYPIHVLHIDVEGYDANVILGAGKDILERVEFLQFEYNWKAAWKLHHLADVIDLLDENEFTCYWAGKDQRLWRITGCFMLYYDIKVWSNIVCVNRRRNQALQQKMERVFEETLRFRKSYRTRVLYQKLKLDVVATDALSTDVEMMTSKYLKI</sequence>
<feature type="region of interest" description="Disordered" evidence="1">
    <location>
        <begin position="1"/>
        <end position="40"/>
    </location>
</feature>
<dbReference type="InterPro" id="IPR029063">
    <property type="entry name" value="SAM-dependent_MTases_sf"/>
</dbReference>
<gene>
    <name evidence="4" type="ORF">CTEN210_09731</name>
</gene>
<dbReference type="AlphaFoldDB" id="A0AAD3H7H7"/>
<feature type="compositionally biased region" description="Basic residues" evidence="1">
    <location>
        <begin position="1"/>
        <end position="11"/>
    </location>
</feature>
<evidence type="ECO:0000256" key="1">
    <source>
        <dbReference type="SAM" id="MobiDB-lite"/>
    </source>
</evidence>
<dbReference type="SUPFAM" id="SSF53335">
    <property type="entry name" value="S-adenosyl-L-methionine-dependent methyltransferases"/>
    <property type="match status" value="1"/>
</dbReference>
<dbReference type="PANTHER" id="PTHR34203:SF15">
    <property type="entry name" value="SLL1173 PROTEIN"/>
    <property type="match status" value="1"/>
</dbReference>
<feature type="transmembrane region" description="Helical" evidence="2">
    <location>
        <begin position="87"/>
        <end position="107"/>
    </location>
</feature>
<evidence type="ECO:0000313" key="5">
    <source>
        <dbReference type="Proteomes" id="UP001054902"/>
    </source>
</evidence>